<accession>A0A9E8LQJ6</accession>
<evidence type="ECO:0000256" key="2">
    <source>
        <dbReference type="ARBA" id="ARBA00004141"/>
    </source>
</evidence>
<dbReference type="GO" id="GO:0005743">
    <property type="term" value="C:mitochondrial inner membrane"/>
    <property type="evidence" value="ECO:0007669"/>
    <property type="project" value="UniProtKB-SubCell"/>
</dbReference>
<dbReference type="CDD" id="cd00310">
    <property type="entry name" value="ATP-synt_Fo_a_6"/>
    <property type="match status" value="1"/>
</dbReference>
<feature type="transmembrane region" description="Helical" evidence="14">
    <location>
        <begin position="12"/>
        <end position="30"/>
    </location>
</feature>
<comment type="subunit">
    <text evidence="4">F-type ATPases have 2 components, CF(1) - the catalytic core - and CF(0) - the membrane proton channel. CF(1) has five subunits: alpha(3), beta(3), gamma(1), delta(1), epsilon(1). CF(0) has three main subunits: a, b and c.</text>
</comment>
<keyword evidence="7 14" id="KW-0812">Transmembrane</keyword>
<evidence type="ECO:0000256" key="13">
    <source>
        <dbReference type="RuleBase" id="RU004450"/>
    </source>
</evidence>
<evidence type="ECO:0000256" key="1">
    <source>
        <dbReference type="ARBA" id="ARBA00002070"/>
    </source>
</evidence>
<dbReference type="AlphaFoldDB" id="A0A9E8LQJ6"/>
<sequence>MMNNLFNIFDPASFMFNLNWSSSIIIILILPMKFWTMQSRSNSIYNSLNNWISKEMKINIKKNNSIIIISSLFIFISMNNFMGLFPYTFTSTSHLTMTLTFSLPIWLSIMMYGWTNMTNKMFTHLIPNSTPTILMPFMTIIETISNIIRPVTLAVRLTANMIAGHLILTIMSSNNPEFKFIPIILISEMMMMILEMAVAMIQAYVFTILSSLYLSEIN</sequence>
<evidence type="ECO:0000256" key="7">
    <source>
        <dbReference type="ARBA" id="ARBA00022692"/>
    </source>
</evidence>
<dbReference type="RefSeq" id="YP_010586489.1">
    <property type="nucleotide sequence ID" value="NC_069279.1"/>
</dbReference>
<feature type="transmembrane region" description="Helical" evidence="14">
    <location>
        <begin position="95"/>
        <end position="114"/>
    </location>
</feature>
<evidence type="ECO:0000256" key="12">
    <source>
        <dbReference type="ARBA" id="ARBA00023310"/>
    </source>
</evidence>
<evidence type="ECO:0000256" key="10">
    <source>
        <dbReference type="ARBA" id="ARBA00023065"/>
    </source>
</evidence>
<gene>
    <name evidence="15" type="primary">ATP6</name>
</gene>
<comment type="similarity">
    <text evidence="3">Belongs to the ATPase A chain family.</text>
</comment>
<keyword evidence="8" id="KW-0375">Hydrogen ion transport</keyword>
<dbReference type="NCBIfam" id="TIGR01131">
    <property type="entry name" value="ATP_synt_6_or_A"/>
    <property type="match status" value="1"/>
</dbReference>
<feature type="transmembrane region" description="Helical" evidence="14">
    <location>
        <begin position="153"/>
        <end position="171"/>
    </location>
</feature>
<dbReference type="InterPro" id="IPR035908">
    <property type="entry name" value="F0_ATP_A_sf"/>
</dbReference>
<evidence type="ECO:0000256" key="11">
    <source>
        <dbReference type="ARBA" id="ARBA00023136"/>
    </source>
</evidence>
<dbReference type="InterPro" id="IPR045083">
    <property type="entry name" value="ATP_synth_F0_asu_bact/mt"/>
</dbReference>
<dbReference type="Gene3D" id="1.20.120.220">
    <property type="entry name" value="ATP synthase, F0 complex, subunit A"/>
    <property type="match status" value="1"/>
</dbReference>
<dbReference type="PROSITE" id="PS00449">
    <property type="entry name" value="ATPASE_A"/>
    <property type="match status" value="1"/>
</dbReference>
<dbReference type="GO" id="GO:0046933">
    <property type="term" value="F:proton-transporting ATP synthase activity, rotational mechanism"/>
    <property type="evidence" value="ECO:0007669"/>
    <property type="project" value="TreeGrafter"/>
</dbReference>
<reference evidence="15" key="2">
    <citation type="journal article" date="2022" name="Syst. Entomol.">
        <title>Massive gene rearrangements of mitochondrial genomes and implications for the phylogeny of Trichoptera (Insecta).</title>
        <authorList>
            <person name="Ge X."/>
            <person name="Peng L."/>
            <person name="Vogler A.P."/>
            <person name="Morse J.C."/>
            <person name="Yang L."/>
            <person name="Sun C."/>
            <person name="Wang B."/>
        </authorList>
    </citation>
    <scope>NUCLEOTIDE SEQUENCE</scope>
</reference>
<dbReference type="GO" id="GO:0045259">
    <property type="term" value="C:proton-transporting ATP synthase complex"/>
    <property type="evidence" value="ECO:0007669"/>
    <property type="project" value="UniProtKB-KW"/>
</dbReference>
<dbReference type="GeneID" id="77426390"/>
<dbReference type="Pfam" id="PF00119">
    <property type="entry name" value="ATP-synt_A"/>
    <property type="match status" value="1"/>
</dbReference>
<geneLocation type="mitochondrion" evidence="15"/>
<evidence type="ECO:0000256" key="8">
    <source>
        <dbReference type="ARBA" id="ARBA00022781"/>
    </source>
</evidence>
<evidence type="ECO:0000256" key="4">
    <source>
        <dbReference type="ARBA" id="ARBA00011648"/>
    </source>
</evidence>
<proteinExistence type="inferred from homology"/>
<protein>
    <recommendedName>
        <fullName evidence="13">ATP synthase subunit a</fullName>
    </recommendedName>
</protein>
<organism evidence="15">
    <name type="scientific">Pseudoneureclipsis sibuyana</name>
    <dbReference type="NCBI Taxonomy" id="2904893"/>
    <lineage>
        <taxon>Eukaryota</taxon>
        <taxon>Metazoa</taxon>
        <taxon>Ecdysozoa</taxon>
        <taxon>Arthropoda</taxon>
        <taxon>Hexapoda</taxon>
        <taxon>Insecta</taxon>
        <taxon>Pterygota</taxon>
        <taxon>Neoptera</taxon>
        <taxon>Endopterygota</taxon>
        <taxon>Trichoptera</taxon>
        <taxon>Annulipalpia</taxon>
        <taxon>Psychomyioidea</taxon>
        <taxon>Polycentropodidae</taxon>
        <taxon>Pseudoneurclipsinae</taxon>
        <taxon>Pseudoneureclipsis</taxon>
    </lineage>
</organism>
<evidence type="ECO:0000256" key="9">
    <source>
        <dbReference type="ARBA" id="ARBA00022989"/>
    </source>
</evidence>
<dbReference type="PANTHER" id="PTHR11410:SF0">
    <property type="entry name" value="ATP SYNTHASE SUBUNIT A"/>
    <property type="match status" value="1"/>
</dbReference>
<dbReference type="InterPro" id="IPR000568">
    <property type="entry name" value="ATP_synth_F0_asu"/>
</dbReference>
<evidence type="ECO:0000256" key="5">
    <source>
        <dbReference type="ARBA" id="ARBA00022448"/>
    </source>
</evidence>
<dbReference type="CTD" id="4508"/>
<keyword evidence="6" id="KW-0138">CF(0)</keyword>
<dbReference type="SUPFAM" id="SSF81336">
    <property type="entry name" value="F1F0 ATP synthase subunit A"/>
    <property type="match status" value="1"/>
</dbReference>
<dbReference type="EMBL" id="OL678043">
    <property type="protein sequence ID" value="UZZ44290.1"/>
    <property type="molecule type" value="Genomic_DNA"/>
</dbReference>
<keyword evidence="11 14" id="KW-0472">Membrane</keyword>
<reference evidence="15" key="1">
    <citation type="submission" date="2021-11" db="EMBL/GenBank/DDBJ databases">
        <authorList>
            <person name="Ge X.-Y."/>
            <person name="Peng L."/>
            <person name="Sun C.-H."/>
            <person name="Wang B.-X."/>
        </authorList>
    </citation>
    <scope>NUCLEOTIDE SEQUENCE</scope>
</reference>
<dbReference type="PANTHER" id="PTHR11410">
    <property type="entry name" value="ATP SYNTHASE SUBUNIT A"/>
    <property type="match status" value="1"/>
</dbReference>
<keyword evidence="15" id="KW-0496">Mitochondrion</keyword>
<keyword evidence="10" id="KW-0406">Ion transport</keyword>
<evidence type="ECO:0000256" key="14">
    <source>
        <dbReference type="SAM" id="Phobius"/>
    </source>
</evidence>
<evidence type="ECO:0000256" key="6">
    <source>
        <dbReference type="ARBA" id="ARBA00022547"/>
    </source>
</evidence>
<comment type="subcellular location">
    <subcellularLocation>
        <location evidence="2">Membrane</location>
        <topology evidence="2">Multi-pass membrane protein</topology>
    </subcellularLocation>
    <subcellularLocation>
        <location evidence="13">Mitochondrion inner membrane</location>
        <topology evidence="13">Multi-pass membrane protein</topology>
    </subcellularLocation>
</comment>
<name>A0A9E8LQJ6_9NEOP</name>
<dbReference type="PRINTS" id="PR00123">
    <property type="entry name" value="ATPASEA"/>
</dbReference>
<dbReference type="InterPro" id="IPR023011">
    <property type="entry name" value="ATP_synth_F0_asu_AS"/>
</dbReference>
<evidence type="ECO:0000313" key="15">
    <source>
        <dbReference type="EMBL" id="UZZ44290.1"/>
    </source>
</evidence>
<feature type="transmembrane region" description="Helical" evidence="14">
    <location>
        <begin position="192"/>
        <end position="214"/>
    </location>
</feature>
<keyword evidence="12" id="KW-0066">ATP synthesis</keyword>
<feature type="transmembrane region" description="Helical" evidence="14">
    <location>
        <begin position="66"/>
        <end position="89"/>
    </location>
</feature>
<keyword evidence="9 14" id="KW-1133">Transmembrane helix</keyword>
<comment type="function">
    <text evidence="1">Mitochondrial membrane ATP synthase (F(1)F(0) ATP synthase or Complex V) produces ATP from ADP in the presence of a proton gradient across the membrane which is generated by electron transport complexes of the respiratory chain. F-type ATPases consist of two structural domains, F(1) - containing the extramembraneous catalytic core and F(0) - containing the membrane proton channel, linked together by a central stalk and a peripheral stalk. During catalysis, ATP synthesis in the catalytic domain of F(1) is coupled via a rotary mechanism of the central stalk subunits to proton translocation. Key component of the proton channel; it may play a direct role in the translocation of protons across the membrane.</text>
</comment>
<evidence type="ECO:0000256" key="3">
    <source>
        <dbReference type="ARBA" id="ARBA00006810"/>
    </source>
</evidence>
<keyword evidence="5" id="KW-0813">Transport</keyword>